<feature type="compositionally biased region" description="Basic and acidic residues" evidence="1">
    <location>
        <begin position="301"/>
        <end position="320"/>
    </location>
</feature>
<gene>
    <name evidence="2" type="ORF">CK203_042839</name>
</gene>
<name>A0A438HQK5_VITVI</name>
<protein>
    <recommendedName>
        <fullName evidence="4">GAG-pre-integrase domain-containing protein</fullName>
    </recommendedName>
</protein>
<feature type="region of interest" description="Disordered" evidence="1">
    <location>
        <begin position="300"/>
        <end position="338"/>
    </location>
</feature>
<organism evidence="2 3">
    <name type="scientific">Vitis vinifera</name>
    <name type="common">Grape</name>
    <dbReference type="NCBI Taxonomy" id="29760"/>
    <lineage>
        <taxon>Eukaryota</taxon>
        <taxon>Viridiplantae</taxon>
        <taxon>Streptophyta</taxon>
        <taxon>Embryophyta</taxon>
        <taxon>Tracheophyta</taxon>
        <taxon>Spermatophyta</taxon>
        <taxon>Magnoliopsida</taxon>
        <taxon>eudicotyledons</taxon>
        <taxon>Gunneridae</taxon>
        <taxon>Pentapetalae</taxon>
        <taxon>rosids</taxon>
        <taxon>Vitales</taxon>
        <taxon>Vitaceae</taxon>
        <taxon>Viteae</taxon>
        <taxon>Vitis</taxon>
    </lineage>
</organism>
<evidence type="ECO:0008006" key="4">
    <source>
        <dbReference type="Google" id="ProtNLM"/>
    </source>
</evidence>
<reference evidence="2 3" key="1">
    <citation type="journal article" date="2018" name="PLoS Genet.">
        <title>Population sequencing reveals clonal diversity and ancestral inbreeding in the grapevine cultivar Chardonnay.</title>
        <authorList>
            <person name="Roach M.J."/>
            <person name="Johnson D.L."/>
            <person name="Bohlmann J."/>
            <person name="van Vuuren H.J."/>
            <person name="Jones S.J."/>
            <person name="Pretorius I.S."/>
            <person name="Schmidt S.A."/>
            <person name="Borneman A.R."/>
        </authorList>
    </citation>
    <scope>NUCLEOTIDE SEQUENCE [LARGE SCALE GENOMIC DNA]</scope>
    <source>
        <strain evidence="3">cv. Chardonnay</strain>
        <tissue evidence="2">Leaf</tissue>
    </source>
</reference>
<evidence type="ECO:0000313" key="2">
    <source>
        <dbReference type="EMBL" id="RVW86746.1"/>
    </source>
</evidence>
<sequence>MTWYLQSTNLDVWDVIEDDPTFPTKLIDGVLVPKPKQEWNELDRRNFQLNAKVHRHYQCLEALGNTYKKSGKCDEDIEVTPIKVAYKGHHNSRSKRLDQVTYEINLAKKLQEGEDKKKKSIALKATTKEEEDVEEEKPSKEDDDLSLITRRLNKYIRYERFRGRKLTFRRDLSKKESSSHDDKEKWEEKRDLSESEESSEEENEKEVANMCFMAIDELDEGSKKDKWFLDSGCSRHMTGDESKFAFLTKRKRICYLWRQCKRKNHWSRQHWRLGHANMDLISQLNKDELVRGLETSMGKLQIEDRRQQEEIGEDPKKEESPLALPPPQQVQGESSQDLPKDWKFVINTHKIKL</sequence>
<comment type="caution">
    <text evidence="2">The sequence shown here is derived from an EMBL/GenBank/DDBJ whole genome shotgun (WGS) entry which is preliminary data.</text>
</comment>
<evidence type="ECO:0000313" key="3">
    <source>
        <dbReference type="Proteomes" id="UP000288805"/>
    </source>
</evidence>
<evidence type="ECO:0000256" key="1">
    <source>
        <dbReference type="SAM" id="MobiDB-lite"/>
    </source>
</evidence>
<feature type="compositionally biased region" description="Basic and acidic residues" evidence="1">
    <location>
        <begin position="179"/>
        <end position="193"/>
    </location>
</feature>
<feature type="compositionally biased region" description="Acidic residues" evidence="1">
    <location>
        <begin position="194"/>
        <end position="204"/>
    </location>
</feature>
<feature type="region of interest" description="Disordered" evidence="1">
    <location>
        <begin position="179"/>
        <end position="206"/>
    </location>
</feature>
<dbReference type="AlphaFoldDB" id="A0A438HQK5"/>
<dbReference type="Proteomes" id="UP000288805">
    <property type="component" value="Unassembled WGS sequence"/>
</dbReference>
<dbReference type="EMBL" id="QGNW01000190">
    <property type="protein sequence ID" value="RVW86746.1"/>
    <property type="molecule type" value="Genomic_DNA"/>
</dbReference>
<accession>A0A438HQK5</accession>
<proteinExistence type="predicted"/>